<keyword evidence="2" id="KW-1185">Reference proteome</keyword>
<proteinExistence type="predicted"/>
<dbReference type="WBParaSite" id="nRc.2.0.1.t47770-RA">
    <property type="protein sequence ID" value="nRc.2.0.1.t47770-RA"/>
    <property type="gene ID" value="nRc.2.0.1.g47770"/>
</dbReference>
<evidence type="ECO:0000313" key="2">
    <source>
        <dbReference type="Proteomes" id="UP000887565"/>
    </source>
</evidence>
<feature type="region of interest" description="Disordered" evidence="1">
    <location>
        <begin position="1"/>
        <end position="23"/>
    </location>
</feature>
<evidence type="ECO:0000256" key="1">
    <source>
        <dbReference type="SAM" id="MobiDB-lite"/>
    </source>
</evidence>
<organism evidence="2 3">
    <name type="scientific">Romanomermis culicivorax</name>
    <name type="common">Nematode worm</name>
    <dbReference type="NCBI Taxonomy" id="13658"/>
    <lineage>
        <taxon>Eukaryota</taxon>
        <taxon>Metazoa</taxon>
        <taxon>Ecdysozoa</taxon>
        <taxon>Nematoda</taxon>
        <taxon>Enoplea</taxon>
        <taxon>Dorylaimia</taxon>
        <taxon>Mermithida</taxon>
        <taxon>Mermithoidea</taxon>
        <taxon>Mermithidae</taxon>
        <taxon>Romanomermis</taxon>
    </lineage>
</organism>
<sequence length="85" mass="9704">MGSVHSVYDTELLGPQARHPSQDECGDVIQQSVCCANVNGHGDANTKAAEEVDQNHLVQRTRDEKLKGWVDTWWMEEHQQRNTMR</sequence>
<evidence type="ECO:0000313" key="3">
    <source>
        <dbReference type="WBParaSite" id="nRc.2.0.1.t47770-RA"/>
    </source>
</evidence>
<dbReference type="Proteomes" id="UP000887565">
    <property type="component" value="Unplaced"/>
</dbReference>
<accession>A0A915L9G3</accession>
<reference evidence="3" key="1">
    <citation type="submission" date="2022-11" db="UniProtKB">
        <authorList>
            <consortium name="WormBaseParasite"/>
        </authorList>
    </citation>
    <scope>IDENTIFICATION</scope>
</reference>
<dbReference type="AlphaFoldDB" id="A0A915L9G3"/>
<name>A0A915L9G3_ROMCU</name>
<protein>
    <submittedName>
        <fullName evidence="3">Uncharacterized protein</fullName>
    </submittedName>
</protein>